<reference evidence="2 3" key="1">
    <citation type="submission" date="2019-04" db="EMBL/GenBank/DDBJ databases">
        <authorList>
            <person name="Van Vliet M D."/>
        </authorList>
    </citation>
    <scope>NUCLEOTIDE SEQUENCE [LARGE SCALE GENOMIC DNA]</scope>
    <source>
        <strain evidence="2 3">F1</strain>
    </source>
</reference>
<keyword evidence="3" id="KW-1185">Reference proteome</keyword>
<evidence type="ECO:0000313" key="3">
    <source>
        <dbReference type="Proteomes" id="UP000366872"/>
    </source>
</evidence>
<evidence type="ECO:0000256" key="1">
    <source>
        <dbReference type="SAM" id="Phobius"/>
    </source>
</evidence>
<evidence type="ECO:0000313" key="2">
    <source>
        <dbReference type="EMBL" id="VGO13459.1"/>
    </source>
</evidence>
<dbReference type="AlphaFoldDB" id="A0A6C2U0W2"/>
<proteinExistence type="predicted"/>
<name>A0A6C2U0W2_PONDE</name>
<dbReference type="RefSeq" id="WP_168433640.1">
    <property type="nucleotide sequence ID" value="NZ_CAAHFG010000001.1"/>
</dbReference>
<keyword evidence="1" id="KW-0812">Transmembrane</keyword>
<organism evidence="2 3">
    <name type="scientific">Pontiella desulfatans</name>
    <dbReference type="NCBI Taxonomy" id="2750659"/>
    <lineage>
        <taxon>Bacteria</taxon>
        <taxon>Pseudomonadati</taxon>
        <taxon>Kiritimatiellota</taxon>
        <taxon>Kiritimatiellia</taxon>
        <taxon>Kiritimatiellales</taxon>
        <taxon>Pontiellaceae</taxon>
        <taxon>Pontiella</taxon>
    </lineage>
</organism>
<dbReference type="Proteomes" id="UP000366872">
    <property type="component" value="Unassembled WGS sequence"/>
</dbReference>
<sequence>MKKIMEIISYLALVLLVVAPLLFYAEKITLELNKTLMLVATIAWFASALCWMGRKSES</sequence>
<protein>
    <submittedName>
        <fullName evidence="2">Uncharacterized protein</fullName>
    </submittedName>
</protein>
<keyword evidence="1" id="KW-1133">Transmembrane helix</keyword>
<accession>A0A6C2U0W2</accession>
<feature type="transmembrane region" description="Helical" evidence="1">
    <location>
        <begin position="35"/>
        <end position="53"/>
    </location>
</feature>
<gene>
    <name evidence="2" type="ORF">PDESU_02016</name>
</gene>
<keyword evidence="1" id="KW-0472">Membrane</keyword>
<dbReference type="EMBL" id="CAAHFG010000001">
    <property type="protein sequence ID" value="VGO13459.1"/>
    <property type="molecule type" value="Genomic_DNA"/>
</dbReference>